<feature type="signal peptide" evidence="5">
    <location>
        <begin position="1"/>
        <end position="21"/>
    </location>
</feature>
<dbReference type="GO" id="GO:0008113">
    <property type="term" value="F:peptide-methionine (S)-S-oxide reductase activity"/>
    <property type="evidence" value="ECO:0007669"/>
    <property type="project" value="UniProtKB-UniRule"/>
</dbReference>
<feature type="active site" evidence="4">
    <location>
        <position position="59"/>
    </location>
</feature>
<dbReference type="HAMAP" id="MF_01401">
    <property type="entry name" value="MsrA"/>
    <property type="match status" value="1"/>
</dbReference>
<keyword evidence="5" id="KW-0732">Signal</keyword>
<protein>
    <recommendedName>
        <fullName evidence="4">Peptide methionine sulfoxide reductase MsrA</fullName>
        <shortName evidence="4">Protein-methionine-S-oxide reductase</shortName>
        <ecNumber evidence="4">1.8.4.11</ecNumber>
    </recommendedName>
    <alternativeName>
        <fullName evidence="4">Peptide-methionine (S)-S-oxide reductase</fullName>
        <shortName evidence="4">Peptide Met(O) reductase</shortName>
    </alternativeName>
</protein>
<evidence type="ECO:0000256" key="2">
    <source>
        <dbReference type="ARBA" id="ARBA00047806"/>
    </source>
</evidence>
<evidence type="ECO:0000256" key="3">
    <source>
        <dbReference type="ARBA" id="ARBA00048782"/>
    </source>
</evidence>
<evidence type="ECO:0000313" key="7">
    <source>
        <dbReference type="EMBL" id="GGX74302.1"/>
    </source>
</evidence>
<dbReference type="PANTHER" id="PTHR43774">
    <property type="entry name" value="PEPTIDE METHIONINE SULFOXIDE REDUCTASE"/>
    <property type="match status" value="1"/>
</dbReference>
<comment type="catalytic activity">
    <reaction evidence="3 4">
        <text>[thioredoxin]-disulfide + L-methionine + H2O = L-methionine (S)-S-oxide + [thioredoxin]-dithiol</text>
        <dbReference type="Rhea" id="RHEA:19993"/>
        <dbReference type="Rhea" id="RHEA-COMP:10698"/>
        <dbReference type="Rhea" id="RHEA-COMP:10700"/>
        <dbReference type="ChEBI" id="CHEBI:15377"/>
        <dbReference type="ChEBI" id="CHEBI:29950"/>
        <dbReference type="ChEBI" id="CHEBI:50058"/>
        <dbReference type="ChEBI" id="CHEBI:57844"/>
        <dbReference type="ChEBI" id="CHEBI:58772"/>
        <dbReference type="EC" id="1.8.4.11"/>
    </reaction>
</comment>
<dbReference type="Pfam" id="PF01625">
    <property type="entry name" value="PMSR"/>
    <property type="match status" value="1"/>
</dbReference>
<evidence type="ECO:0000259" key="6">
    <source>
        <dbReference type="Pfam" id="PF01625"/>
    </source>
</evidence>
<reference evidence="7 8" key="1">
    <citation type="journal article" date="2014" name="Int. J. Syst. Evol. Microbiol.">
        <title>Complete genome sequence of Corynebacterium casei LMG S-19264T (=DSM 44701T), isolated from a smear-ripened cheese.</title>
        <authorList>
            <consortium name="US DOE Joint Genome Institute (JGI-PGF)"/>
            <person name="Walter F."/>
            <person name="Albersmeier A."/>
            <person name="Kalinowski J."/>
            <person name="Ruckert C."/>
        </authorList>
    </citation>
    <scope>NUCLEOTIDE SEQUENCE [LARGE SCALE GENOMIC DNA]</scope>
    <source>
        <strain evidence="7 8">KCTC 23968</strain>
    </source>
</reference>
<accession>A0A918NK85</accession>
<comment type="caution">
    <text evidence="7">The sequence shown here is derived from an EMBL/GenBank/DDBJ whole genome shotgun (WGS) entry which is preliminary data.</text>
</comment>
<evidence type="ECO:0000256" key="1">
    <source>
        <dbReference type="ARBA" id="ARBA00023002"/>
    </source>
</evidence>
<dbReference type="InterPro" id="IPR002569">
    <property type="entry name" value="Met_Sox_Rdtase_MsrA_dom"/>
</dbReference>
<name>A0A918NK85_9PROT</name>
<gene>
    <name evidence="4 7" type="primary">msrA</name>
    <name evidence="7" type="ORF">GCM10011309_25540</name>
</gene>
<dbReference type="EMBL" id="BMYV01000003">
    <property type="protein sequence ID" value="GGX74302.1"/>
    <property type="molecule type" value="Genomic_DNA"/>
</dbReference>
<dbReference type="Gene3D" id="3.30.1060.10">
    <property type="entry name" value="Peptide methionine sulphoxide reductase MsrA"/>
    <property type="match status" value="1"/>
</dbReference>
<dbReference type="PROSITE" id="PS51257">
    <property type="entry name" value="PROKAR_LIPOPROTEIN"/>
    <property type="match status" value="1"/>
</dbReference>
<evidence type="ECO:0000313" key="8">
    <source>
        <dbReference type="Proteomes" id="UP000600865"/>
    </source>
</evidence>
<feature type="domain" description="Peptide methionine sulphoxide reductase MsrA" evidence="6">
    <location>
        <begin position="53"/>
        <end position="202"/>
    </location>
</feature>
<keyword evidence="1 4" id="KW-0560">Oxidoreductase</keyword>
<dbReference type="PANTHER" id="PTHR43774:SF1">
    <property type="entry name" value="PEPTIDE METHIONINE SULFOXIDE REDUCTASE MSRA 2"/>
    <property type="match status" value="1"/>
</dbReference>
<dbReference type="EC" id="1.8.4.11" evidence="4"/>
<evidence type="ECO:0000256" key="5">
    <source>
        <dbReference type="SAM" id="SignalP"/>
    </source>
</evidence>
<dbReference type="SUPFAM" id="SSF55068">
    <property type="entry name" value="Peptide methionine sulfoxide reductase"/>
    <property type="match status" value="1"/>
</dbReference>
<comment type="catalytic activity">
    <reaction evidence="2 4">
        <text>L-methionyl-[protein] + [thioredoxin]-disulfide + H2O = L-methionyl-(S)-S-oxide-[protein] + [thioredoxin]-dithiol</text>
        <dbReference type="Rhea" id="RHEA:14217"/>
        <dbReference type="Rhea" id="RHEA-COMP:10698"/>
        <dbReference type="Rhea" id="RHEA-COMP:10700"/>
        <dbReference type="Rhea" id="RHEA-COMP:12313"/>
        <dbReference type="Rhea" id="RHEA-COMP:12315"/>
        <dbReference type="ChEBI" id="CHEBI:15377"/>
        <dbReference type="ChEBI" id="CHEBI:16044"/>
        <dbReference type="ChEBI" id="CHEBI:29950"/>
        <dbReference type="ChEBI" id="CHEBI:44120"/>
        <dbReference type="ChEBI" id="CHEBI:50058"/>
        <dbReference type="EC" id="1.8.4.11"/>
    </reaction>
</comment>
<comment type="function">
    <text evidence="4">Has an important function as a repair enzyme for proteins that have been inactivated by oxidation. Catalyzes the reversible oxidation-reduction of methionine sulfoxide in proteins to methionine.</text>
</comment>
<comment type="similarity">
    <text evidence="4">Belongs to the MsrA Met sulfoxide reductase family.</text>
</comment>
<feature type="chain" id="PRO_5037414466" description="Peptide methionine sulfoxide reductase MsrA" evidence="5">
    <location>
        <begin position="22"/>
        <end position="221"/>
    </location>
</feature>
<evidence type="ECO:0000256" key="4">
    <source>
        <dbReference type="HAMAP-Rule" id="MF_01401"/>
    </source>
</evidence>
<dbReference type="Proteomes" id="UP000600865">
    <property type="component" value="Unassembled WGS sequence"/>
</dbReference>
<dbReference type="InterPro" id="IPR036509">
    <property type="entry name" value="Met_Sox_Rdtase_MsrA_sf"/>
</dbReference>
<sequence length="221" mass="24432">MKYLITAISLISLAACAPAQSSETPASDAAMVAQTTGPQAPFKSVRTDGLEEMIVAGGCFWCVESDFEKLEGVREAISGYTGGTLDNPTYKKVGTNRTGHFEAAKIIYDPAVISYRELVDYYWKTIDPTDSRGQFCDKGESYLSAIFTTPEQRADAEASLAQIKATKPFSADIVTPILPAVTFYDAEDYHQDYYKTNALQYKYYRNGCGRDRTLAKLWGDK</sequence>
<organism evidence="7 8">
    <name type="scientific">Litorimonas cladophorae</name>
    <dbReference type="NCBI Taxonomy" id="1220491"/>
    <lineage>
        <taxon>Bacteria</taxon>
        <taxon>Pseudomonadati</taxon>
        <taxon>Pseudomonadota</taxon>
        <taxon>Alphaproteobacteria</taxon>
        <taxon>Maricaulales</taxon>
        <taxon>Robiginitomaculaceae</taxon>
    </lineage>
</organism>
<proteinExistence type="inferred from homology"/>
<dbReference type="NCBIfam" id="TIGR00401">
    <property type="entry name" value="msrA"/>
    <property type="match status" value="1"/>
</dbReference>
<dbReference type="RefSeq" id="WP_189586861.1">
    <property type="nucleotide sequence ID" value="NZ_BMYV01000003.1"/>
</dbReference>
<dbReference type="AlphaFoldDB" id="A0A918NK85"/>
<keyword evidence="8" id="KW-1185">Reference proteome</keyword>